<proteinExistence type="predicted"/>
<keyword evidence="2" id="KW-1185">Reference proteome</keyword>
<evidence type="ECO:0000313" key="2">
    <source>
        <dbReference type="Proteomes" id="UP001218218"/>
    </source>
</evidence>
<name>A0AAD7AUZ9_9AGAR</name>
<dbReference type="Proteomes" id="UP001218218">
    <property type="component" value="Unassembled WGS sequence"/>
</dbReference>
<comment type="caution">
    <text evidence="1">The sequence shown here is derived from an EMBL/GenBank/DDBJ whole genome shotgun (WGS) entry which is preliminary data.</text>
</comment>
<accession>A0AAD7AUZ9</accession>
<sequence length="236" mass="26012">MSKRLLFLPRLSPLEWLGDIPLSRFYPHHCKFPNRAEKIGQTLSDFLCIHTHGHMVIYAFTIESLYTVLHPSLLMLYSPIPSVDDQPSEVLCHTAVVLGDRLGVAGSSGSTLLGEEVPETGASNADSSTSSAAPMSSAAFALDVTHAHVSKLEDVQNEYLRRLLGLNRRSVTIPRYRLSITPDITRDGLPCWLSDLYYALSHLPVPVLLSMDSLTPDGIADLKRRLNASCSTWIGE</sequence>
<gene>
    <name evidence="1" type="ORF">DFH08DRAFT_947215</name>
</gene>
<protein>
    <submittedName>
        <fullName evidence="1">Uncharacterized protein</fullName>
    </submittedName>
</protein>
<dbReference type="AlphaFoldDB" id="A0AAD7AUZ9"/>
<dbReference type="EMBL" id="JARIHO010000001">
    <property type="protein sequence ID" value="KAJ7368283.1"/>
    <property type="molecule type" value="Genomic_DNA"/>
</dbReference>
<reference evidence="1" key="1">
    <citation type="submission" date="2023-03" db="EMBL/GenBank/DDBJ databases">
        <title>Massive genome expansion in bonnet fungi (Mycena s.s.) driven by repeated elements and novel gene families across ecological guilds.</title>
        <authorList>
            <consortium name="Lawrence Berkeley National Laboratory"/>
            <person name="Harder C.B."/>
            <person name="Miyauchi S."/>
            <person name="Viragh M."/>
            <person name="Kuo A."/>
            <person name="Thoen E."/>
            <person name="Andreopoulos B."/>
            <person name="Lu D."/>
            <person name="Skrede I."/>
            <person name="Drula E."/>
            <person name="Henrissat B."/>
            <person name="Morin E."/>
            <person name="Kohler A."/>
            <person name="Barry K."/>
            <person name="LaButti K."/>
            <person name="Morin E."/>
            <person name="Salamov A."/>
            <person name="Lipzen A."/>
            <person name="Mereny Z."/>
            <person name="Hegedus B."/>
            <person name="Baldrian P."/>
            <person name="Stursova M."/>
            <person name="Weitz H."/>
            <person name="Taylor A."/>
            <person name="Grigoriev I.V."/>
            <person name="Nagy L.G."/>
            <person name="Martin F."/>
            <person name="Kauserud H."/>
        </authorList>
    </citation>
    <scope>NUCLEOTIDE SEQUENCE</scope>
    <source>
        <strain evidence="1">CBHHK002</strain>
    </source>
</reference>
<evidence type="ECO:0000313" key="1">
    <source>
        <dbReference type="EMBL" id="KAJ7368283.1"/>
    </source>
</evidence>
<organism evidence="1 2">
    <name type="scientific">Mycena albidolilacea</name>
    <dbReference type="NCBI Taxonomy" id="1033008"/>
    <lineage>
        <taxon>Eukaryota</taxon>
        <taxon>Fungi</taxon>
        <taxon>Dikarya</taxon>
        <taxon>Basidiomycota</taxon>
        <taxon>Agaricomycotina</taxon>
        <taxon>Agaricomycetes</taxon>
        <taxon>Agaricomycetidae</taxon>
        <taxon>Agaricales</taxon>
        <taxon>Marasmiineae</taxon>
        <taxon>Mycenaceae</taxon>
        <taxon>Mycena</taxon>
    </lineage>
</organism>